<comment type="caution">
    <text evidence="2">The sequence shown here is derived from an EMBL/GenBank/DDBJ whole genome shotgun (WGS) entry which is preliminary data.</text>
</comment>
<gene>
    <name evidence="2" type="ORF">PHMEG_00023779</name>
</gene>
<evidence type="ECO:0000256" key="1">
    <source>
        <dbReference type="SAM" id="MobiDB-lite"/>
    </source>
</evidence>
<accession>A0A225VHK1</accession>
<reference evidence="3" key="1">
    <citation type="submission" date="2017-03" db="EMBL/GenBank/DDBJ databases">
        <title>Phytopthora megakarya and P. palmivora, two closely related causual agents of cacao black pod achieved similar genome size and gene model numbers by different mechanisms.</title>
        <authorList>
            <person name="Ali S."/>
            <person name="Shao J."/>
            <person name="Larry D.J."/>
            <person name="Kronmiller B."/>
            <person name="Shen D."/>
            <person name="Strem M.D."/>
            <person name="Melnick R.L."/>
            <person name="Guiltinan M.J."/>
            <person name="Tyler B.M."/>
            <person name="Meinhardt L.W."/>
            <person name="Bailey B.A."/>
        </authorList>
    </citation>
    <scope>NUCLEOTIDE SEQUENCE [LARGE SCALE GENOMIC DNA]</scope>
    <source>
        <strain evidence="3">zdho120</strain>
    </source>
</reference>
<dbReference type="Proteomes" id="UP000198211">
    <property type="component" value="Unassembled WGS sequence"/>
</dbReference>
<sequence length="85" mass="9440">MLDAFMKVFLADGFVLDQAAVDYRDHVLELGKRTETAIPRCCPQASPATSQRWFAQCRHNSPPAASPDSGKFGTRLLTTPKTSWK</sequence>
<keyword evidence="3" id="KW-1185">Reference proteome</keyword>
<protein>
    <submittedName>
        <fullName evidence="2">Uncharacterized protein</fullName>
    </submittedName>
</protein>
<evidence type="ECO:0000313" key="2">
    <source>
        <dbReference type="EMBL" id="OWZ04338.1"/>
    </source>
</evidence>
<proteinExistence type="predicted"/>
<dbReference type="AlphaFoldDB" id="A0A225VHK1"/>
<dbReference type="EMBL" id="NBNE01005018">
    <property type="protein sequence ID" value="OWZ04338.1"/>
    <property type="molecule type" value="Genomic_DNA"/>
</dbReference>
<feature type="region of interest" description="Disordered" evidence="1">
    <location>
        <begin position="58"/>
        <end position="85"/>
    </location>
</feature>
<evidence type="ECO:0000313" key="3">
    <source>
        <dbReference type="Proteomes" id="UP000198211"/>
    </source>
</evidence>
<name>A0A225VHK1_9STRA</name>
<feature type="compositionally biased region" description="Polar residues" evidence="1">
    <location>
        <begin position="76"/>
        <end position="85"/>
    </location>
</feature>
<dbReference type="OrthoDB" id="112166at2759"/>
<organism evidence="2 3">
    <name type="scientific">Phytophthora megakarya</name>
    <dbReference type="NCBI Taxonomy" id="4795"/>
    <lineage>
        <taxon>Eukaryota</taxon>
        <taxon>Sar</taxon>
        <taxon>Stramenopiles</taxon>
        <taxon>Oomycota</taxon>
        <taxon>Peronosporomycetes</taxon>
        <taxon>Peronosporales</taxon>
        <taxon>Peronosporaceae</taxon>
        <taxon>Phytophthora</taxon>
    </lineage>
</organism>